<dbReference type="Pfam" id="PF00440">
    <property type="entry name" value="TetR_N"/>
    <property type="match status" value="1"/>
</dbReference>
<dbReference type="InterPro" id="IPR036271">
    <property type="entry name" value="Tet_transcr_reg_TetR-rel_C_sf"/>
</dbReference>
<organism evidence="7 8">
    <name type="scientific">Nocardioides humi</name>
    <dbReference type="NCBI Taxonomy" id="449461"/>
    <lineage>
        <taxon>Bacteria</taxon>
        <taxon>Bacillati</taxon>
        <taxon>Actinomycetota</taxon>
        <taxon>Actinomycetes</taxon>
        <taxon>Propionibacteriales</taxon>
        <taxon>Nocardioidaceae</taxon>
        <taxon>Nocardioides</taxon>
    </lineage>
</organism>
<proteinExistence type="predicted"/>
<evidence type="ECO:0000313" key="7">
    <source>
        <dbReference type="EMBL" id="GAA1525993.1"/>
    </source>
</evidence>
<evidence type="ECO:0000256" key="3">
    <source>
        <dbReference type="ARBA" id="ARBA00023125"/>
    </source>
</evidence>
<dbReference type="EMBL" id="BAAAOR010000024">
    <property type="protein sequence ID" value="GAA1525993.1"/>
    <property type="molecule type" value="Genomic_DNA"/>
</dbReference>
<accession>A0ABN2ATW6</accession>
<gene>
    <name evidence="7" type="ORF">GCM10009788_31970</name>
</gene>
<dbReference type="RefSeq" id="WP_141003143.1">
    <property type="nucleotide sequence ID" value="NZ_BAAAOR010000024.1"/>
</dbReference>
<keyword evidence="8" id="KW-1185">Reference proteome</keyword>
<dbReference type="PRINTS" id="PR00400">
    <property type="entry name" value="TETREPRESSOR"/>
</dbReference>
<evidence type="ECO:0000256" key="2">
    <source>
        <dbReference type="ARBA" id="ARBA00023015"/>
    </source>
</evidence>
<dbReference type="InterPro" id="IPR050109">
    <property type="entry name" value="HTH-type_TetR-like_transc_reg"/>
</dbReference>
<keyword evidence="2" id="KW-0805">Transcription regulation</keyword>
<keyword evidence="4" id="KW-0804">Transcription</keyword>
<dbReference type="InterPro" id="IPR003012">
    <property type="entry name" value="Tet_transcr_reg_TetR"/>
</dbReference>
<dbReference type="PROSITE" id="PS50977">
    <property type="entry name" value="HTH_TETR_2"/>
    <property type="match status" value="1"/>
</dbReference>
<dbReference type="SUPFAM" id="SSF46689">
    <property type="entry name" value="Homeodomain-like"/>
    <property type="match status" value="1"/>
</dbReference>
<evidence type="ECO:0000313" key="8">
    <source>
        <dbReference type="Proteomes" id="UP001500842"/>
    </source>
</evidence>
<evidence type="ECO:0000256" key="4">
    <source>
        <dbReference type="ARBA" id="ARBA00023163"/>
    </source>
</evidence>
<dbReference type="InterPro" id="IPR001647">
    <property type="entry name" value="HTH_TetR"/>
</dbReference>
<dbReference type="Gene3D" id="1.10.10.60">
    <property type="entry name" value="Homeodomain-like"/>
    <property type="match status" value="1"/>
</dbReference>
<dbReference type="PANTHER" id="PTHR30055:SF151">
    <property type="entry name" value="TRANSCRIPTIONAL REGULATORY PROTEIN"/>
    <property type="match status" value="1"/>
</dbReference>
<dbReference type="PANTHER" id="PTHR30055">
    <property type="entry name" value="HTH-TYPE TRANSCRIPTIONAL REGULATOR RUTR"/>
    <property type="match status" value="1"/>
</dbReference>
<sequence length="225" mass="23471">MSYDGVAQVLWAQGRTPRRGPRPRVSLDGIVAAAVRVADAEGLEAASMQRVAAEVGVTKMALYRHVPGKAELVALMVDRTLGEPPATGDGPWRARLAAWAQAMRDGFAAHRWLLAAAVGPRVFGPNELGWLEAGLAALDGLPLGPAERLDSLVLVGSHVRALVQQATEPATERALALALADVLASRADAYPLAAAAFAGAAGRDDAFAFGLERVLDGIEALVASR</sequence>
<feature type="DNA-binding region" description="H-T-H motif" evidence="5">
    <location>
        <begin position="47"/>
        <end position="66"/>
    </location>
</feature>
<comment type="caution">
    <text evidence="7">The sequence shown here is derived from an EMBL/GenBank/DDBJ whole genome shotgun (WGS) entry which is preliminary data.</text>
</comment>
<evidence type="ECO:0000256" key="1">
    <source>
        <dbReference type="ARBA" id="ARBA00022491"/>
    </source>
</evidence>
<dbReference type="Proteomes" id="UP001500842">
    <property type="component" value="Unassembled WGS sequence"/>
</dbReference>
<evidence type="ECO:0000259" key="6">
    <source>
        <dbReference type="PROSITE" id="PS50977"/>
    </source>
</evidence>
<name>A0ABN2ATW6_9ACTN</name>
<dbReference type="Gene3D" id="1.10.357.10">
    <property type="entry name" value="Tetracycline Repressor, domain 2"/>
    <property type="match status" value="1"/>
</dbReference>
<dbReference type="InterPro" id="IPR004111">
    <property type="entry name" value="Repressor_TetR_C"/>
</dbReference>
<keyword evidence="3 5" id="KW-0238">DNA-binding</keyword>
<dbReference type="SUPFAM" id="SSF48498">
    <property type="entry name" value="Tetracyclin repressor-like, C-terminal domain"/>
    <property type="match status" value="1"/>
</dbReference>
<dbReference type="InterPro" id="IPR009057">
    <property type="entry name" value="Homeodomain-like_sf"/>
</dbReference>
<reference evidence="7 8" key="1">
    <citation type="journal article" date="2019" name="Int. J. Syst. Evol. Microbiol.">
        <title>The Global Catalogue of Microorganisms (GCM) 10K type strain sequencing project: providing services to taxonomists for standard genome sequencing and annotation.</title>
        <authorList>
            <consortium name="The Broad Institute Genomics Platform"/>
            <consortium name="The Broad Institute Genome Sequencing Center for Infectious Disease"/>
            <person name="Wu L."/>
            <person name="Ma J."/>
        </authorList>
    </citation>
    <scope>NUCLEOTIDE SEQUENCE [LARGE SCALE GENOMIC DNA]</scope>
    <source>
        <strain evidence="7 8">JCM 14942</strain>
    </source>
</reference>
<dbReference type="PRINTS" id="PR00455">
    <property type="entry name" value="HTHTETR"/>
</dbReference>
<feature type="domain" description="HTH tetR-type" evidence="6">
    <location>
        <begin position="24"/>
        <end position="84"/>
    </location>
</feature>
<keyword evidence="1" id="KW-0678">Repressor</keyword>
<evidence type="ECO:0000256" key="5">
    <source>
        <dbReference type="PROSITE-ProRule" id="PRU00335"/>
    </source>
</evidence>
<dbReference type="Pfam" id="PF02909">
    <property type="entry name" value="TetR_C_1"/>
    <property type="match status" value="1"/>
</dbReference>
<protein>
    <submittedName>
        <fullName evidence="7">TetR/AcrR family transcriptional regulator</fullName>
    </submittedName>
</protein>